<evidence type="ECO:0000313" key="2">
    <source>
        <dbReference type="Proteomes" id="UP000318833"/>
    </source>
</evidence>
<dbReference type="RefSeq" id="WP_143915055.1">
    <property type="nucleotide sequence ID" value="NZ_CANMIK010000004.1"/>
</dbReference>
<name>A0A554VRX9_9FLAO</name>
<dbReference type="Proteomes" id="UP000318833">
    <property type="component" value="Unassembled WGS sequence"/>
</dbReference>
<proteinExistence type="predicted"/>
<accession>A0A554VRX9</accession>
<protein>
    <submittedName>
        <fullName evidence="1">Uncharacterized protein</fullName>
    </submittedName>
</protein>
<comment type="caution">
    <text evidence="1">The sequence shown here is derived from an EMBL/GenBank/DDBJ whole genome shotgun (WGS) entry which is preliminary data.</text>
</comment>
<dbReference type="EMBL" id="VLNR01000001">
    <property type="protein sequence ID" value="TSE11430.1"/>
    <property type="molecule type" value="Genomic_DNA"/>
</dbReference>
<gene>
    <name evidence="1" type="ORF">FOF46_00160</name>
</gene>
<dbReference type="OrthoDB" id="1144359at2"/>
<organism evidence="1 2">
    <name type="scientific">Aquimarina algiphila</name>
    <dbReference type="NCBI Taxonomy" id="2047982"/>
    <lineage>
        <taxon>Bacteria</taxon>
        <taxon>Pseudomonadati</taxon>
        <taxon>Bacteroidota</taxon>
        <taxon>Flavobacteriia</taxon>
        <taxon>Flavobacteriales</taxon>
        <taxon>Flavobacteriaceae</taxon>
        <taxon>Aquimarina</taxon>
    </lineage>
</organism>
<evidence type="ECO:0000313" key="1">
    <source>
        <dbReference type="EMBL" id="TSE11430.1"/>
    </source>
</evidence>
<keyword evidence="2" id="KW-1185">Reference proteome</keyword>
<reference evidence="1 2" key="1">
    <citation type="submission" date="2019-07" db="EMBL/GenBank/DDBJ databases">
        <title>The draft genome sequence of Aquimarina algiphila M91.</title>
        <authorList>
            <person name="Meng X."/>
        </authorList>
    </citation>
    <scope>NUCLEOTIDE SEQUENCE [LARGE SCALE GENOMIC DNA]</scope>
    <source>
        <strain evidence="1 2">M91</strain>
    </source>
</reference>
<dbReference type="AlphaFoldDB" id="A0A554VRX9"/>
<sequence>MLKPLMKERLIQKYSLDMGEVFFFENYLIIEVAEGICFNHEKATELSLLTNLHFGNRPFGYISHRINSYSLKPTDYMKIREVFPNLAVFVVVAYTTAQEISVKIERIFYHDKIMIFETLEMAVASVKKCLELETQEK</sequence>